<dbReference type="SUPFAM" id="SSF51126">
    <property type="entry name" value="Pectin lyase-like"/>
    <property type="match status" value="1"/>
</dbReference>
<name>A0A844B0R0_9RHOB</name>
<accession>A0A844B0R0</accession>
<sequence>MLGLGLLSPQRAAAERPLAQVETSGWSAQLPDPTAVGAPLLVQRQGFDAAAAPRRFPQEVALTARIREPYPNHQVLSADRVSLSDFIYQGDQIVGAANNSTRPAPRPIAMWLTPDFEHIRTPIARVQLAVAHAHARAGRPVAAVRFTVSDGSTSASVLVNTMTPVAFSETGLTVPCFEAELDLSALAEGTVTVDATIYPWVGAAMTLSEVGSAGRANIGPLQLVNDHAGGVGTAYAYVDAAGDDTFGVASGADTAAQAAPFASLRAAVAAARAFNNANFGRDNAGGAVVVVNDGGHVWQDIAGQAGTTEYPLVIRGQSRAGAVLSDAGSNTTTSIPDHMRFENITLRKTGGSLIMLDNGSGDDAGLLVFDAVTLDQNGTSSYGAWIYRVGRLIARNSDLAALVNAFGTAAKHVALIGSRDSGSGAALYNAAGSRMVTFSNLHAGAGGRVPARGQLCSHSFISQASASGRCLSSVAPIGPEGFAVIGTVMEAVSGSTAPAVRLNADGNLDPVENLVFLGNTVIGSRVNWLYQDVGSTTVEKSGYRSFNVQLLQNCKSDVFGADPALNGNWSEIYNVGNSHNMALQGSNQNDIYGAGSWLGEVAGVGDVNGSEASPLDPRWVHDASVSGTGAGQGEYRPQLGTDVPVLPAALAPYSHDQNGRALAEGSYIGALCG</sequence>
<reference evidence="1 2" key="1">
    <citation type="submission" date="2019-10" db="EMBL/GenBank/DDBJ databases">
        <title>Epibacterium sp. nov., isolated from seawater.</title>
        <authorList>
            <person name="Zhang X."/>
            <person name="Li N."/>
        </authorList>
    </citation>
    <scope>NUCLEOTIDE SEQUENCE [LARGE SCALE GENOMIC DNA]</scope>
    <source>
        <strain evidence="1 2">SM1969</strain>
    </source>
</reference>
<dbReference type="Proteomes" id="UP000436694">
    <property type="component" value="Unassembled WGS sequence"/>
</dbReference>
<comment type="caution">
    <text evidence="1">The sequence shown here is derived from an EMBL/GenBank/DDBJ whole genome shotgun (WGS) entry which is preliminary data.</text>
</comment>
<evidence type="ECO:0000313" key="1">
    <source>
        <dbReference type="EMBL" id="MQY44134.1"/>
    </source>
</evidence>
<evidence type="ECO:0000313" key="2">
    <source>
        <dbReference type="Proteomes" id="UP000436694"/>
    </source>
</evidence>
<dbReference type="RefSeq" id="WP_153549030.1">
    <property type="nucleotide sequence ID" value="NZ_WIXK01000011.1"/>
</dbReference>
<dbReference type="InterPro" id="IPR011050">
    <property type="entry name" value="Pectin_lyase_fold/virulence"/>
</dbReference>
<gene>
    <name evidence="1" type="ORF">GG681_15925</name>
</gene>
<proteinExistence type="predicted"/>
<protein>
    <submittedName>
        <fullName evidence="1">Uncharacterized protein</fullName>
    </submittedName>
</protein>
<organism evidence="1 2">
    <name type="scientific">Tritonibacter aquimaris</name>
    <dbReference type="NCBI Taxonomy" id="2663379"/>
    <lineage>
        <taxon>Bacteria</taxon>
        <taxon>Pseudomonadati</taxon>
        <taxon>Pseudomonadota</taxon>
        <taxon>Alphaproteobacteria</taxon>
        <taxon>Rhodobacterales</taxon>
        <taxon>Paracoccaceae</taxon>
        <taxon>Tritonibacter</taxon>
    </lineage>
</organism>
<keyword evidence="2" id="KW-1185">Reference proteome</keyword>
<dbReference type="AlphaFoldDB" id="A0A844B0R0"/>
<dbReference type="EMBL" id="WIXK01000011">
    <property type="protein sequence ID" value="MQY44134.1"/>
    <property type="molecule type" value="Genomic_DNA"/>
</dbReference>